<sequence length="63" mass="6974">MSTNTEAFCGEITCPPGGKPSSRHRLQKGRTASGHQLYDGKCPLRQIRANHVRKLEVQSRDAP</sequence>
<reference evidence="3" key="2">
    <citation type="submission" date="2020-05" db="UniProtKB">
        <authorList>
            <consortium name="EnsemblMetazoa"/>
        </authorList>
    </citation>
    <scope>IDENTIFICATION</scope>
</reference>
<dbReference type="EMBL" id="KE525398">
    <property type="protein sequence ID" value="KFB52565.1"/>
    <property type="molecule type" value="Genomic_DNA"/>
</dbReference>
<proteinExistence type="predicted"/>
<protein>
    <submittedName>
        <fullName evidence="2 3">Uncharacterized protein</fullName>
    </submittedName>
</protein>
<dbReference type="AlphaFoldDB" id="A0A084WQS1"/>
<organism evidence="2">
    <name type="scientific">Anopheles sinensis</name>
    <name type="common">Mosquito</name>
    <dbReference type="NCBI Taxonomy" id="74873"/>
    <lineage>
        <taxon>Eukaryota</taxon>
        <taxon>Metazoa</taxon>
        <taxon>Ecdysozoa</taxon>
        <taxon>Arthropoda</taxon>
        <taxon>Hexapoda</taxon>
        <taxon>Insecta</taxon>
        <taxon>Pterygota</taxon>
        <taxon>Neoptera</taxon>
        <taxon>Endopterygota</taxon>
        <taxon>Diptera</taxon>
        <taxon>Nematocera</taxon>
        <taxon>Culicoidea</taxon>
        <taxon>Culicidae</taxon>
        <taxon>Anophelinae</taxon>
        <taxon>Anopheles</taxon>
    </lineage>
</organism>
<dbReference type="EnsemblMetazoa" id="ASIC020833-RA">
    <property type="protein sequence ID" value="ASIC020833-PA"/>
    <property type="gene ID" value="ASIC020833"/>
</dbReference>
<evidence type="ECO:0000313" key="3">
    <source>
        <dbReference type="EnsemblMetazoa" id="ASIC020833-PA"/>
    </source>
</evidence>
<dbReference type="EMBL" id="ATLV01025688">
    <property type="status" value="NOT_ANNOTATED_CDS"/>
    <property type="molecule type" value="Genomic_DNA"/>
</dbReference>
<keyword evidence="4" id="KW-1185">Reference proteome</keyword>
<gene>
    <name evidence="2" type="ORF">ZHAS_00020833</name>
</gene>
<name>A0A084WQS1_ANOSI</name>
<accession>A0A084WQS1</accession>
<dbReference type="Proteomes" id="UP000030765">
    <property type="component" value="Unassembled WGS sequence"/>
</dbReference>
<evidence type="ECO:0000313" key="2">
    <source>
        <dbReference type="EMBL" id="KFB52565.1"/>
    </source>
</evidence>
<evidence type="ECO:0000256" key="1">
    <source>
        <dbReference type="SAM" id="MobiDB-lite"/>
    </source>
</evidence>
<dbReference type="VEuPathDB" id="VectorBase:ASIC020833"/>
<reference evidence="2 4" key="1">
    <citation type="journal article" date="2014" name="BMC Genomics">
        <title>Genome sequence of Anopheles sinensis provides insight into genetics basis of mosquito competence for malaria parasites.</title>
        <authorList>
            <person name="Zhou D."/>
            <person name="Zhang D."/>
            <person name="Ding G."/>
            <person name="Shi L."/>
            <person name="Hou Q."/>
            <person name="Ye Y."/>
            <person name="Xu Y."/>
            <person name="Zhou H."/>
            <person name="Xiong C."/>
            <person name="Li S."/>
            <person name="Yu J."/>
            <person name="Hong S."/>
            <person name="Yu X."/>
            <person name="Zou P."/>
            <person name="Chen C."/>
            <person name="Chang X."/>
            <person name="Wang W."/>
            <person name="Lv Y."/>
            <person name="Sun Y."/>
            <person name="Ma L."/>
            <person name="Shen B."/>
            <person name="Zhu C."/>
        </authorList>
    </citation>
    <scope>NUCLEOTIDE SEQUENCE [LARGE SCALE GENOMIC DNA]</scope>
</reference>
<feature type="region of interest" description="Disordered" evidence="1">
    <location>
        <begin position="1"/>
        <end position="39"/>
    </location>
</feature>
<evidence type="ECO:0000313" key="4">
    <source>
        <dbReference type="Proteomes" id="UP000030765"/>
    </source>
</evidence>